<accession>A0A9Q1CSC9</accession>
<dbReference type="SMART" id="SM00409">
    <property type="entry name" value="IG"/>
    <property type="match status" value="1"/>
</dbReference>
<proteinExistence type="predicted"/>
<comment type="caution">
    <text evidence="3">The sequence shown here is derived from an EMBL/GenBank/DDBJ whole genome shotgun (WGS) entry which is preliminary data.</text>
</comment>
<dbReference type="InterPro" id="IPR013783">
    <property type="entry name" value="Ig-like_fold"/>
</dbReference>
<feature type="transmembrane region" description="Helical" evidence="1">
    <location>
        <begin position="304"/>
        <end position="326"/>
    </location>
</feature>
<dbReference type="Gene3D" id="2.60.40.10">
    <property type="entry name" value="Immunoglobulins"/>
    <property type="match status" value="1"/>
</dbReference>
<name>A0A9Q1CSC9_HOLLE</name>
<dbReference type="EMBL" id="JAIZAY010000001">
    <property type="protein sequence ID" value="KAJ8049594.1"/>
    <property type="molecule type" value="Genomic_DNA"/>
</dbReference>
<feature type="domain" description="Immunoglobulin" evidence="2">
    <location>
        <begin position="76"/>
        <end position="174"/>
    </location>
</feature>
<sequence length="339" mass="38180">MIRTFNGDLEISSDLTITNETHTHFTSRVTISDPFLYSGILTFLVCRADGPPGLLQKHESLTLLQRREETPTYVKPKKVLVAKDSRVQLHCNGSDISYLVWQVNQSSEVVFKTLLYAVFVGENLTHINDEYYKLEQTSLVVDKTRVRDGGSYRCISGNGIEDDVIVYEVEVFVYPDPAYLIIDGCDQQQYCVLEVQAKGSLTCTVKQIHPQVKLDIKEAFEQSSNDLSFYDKSLTAKENGDTFDVILTSKYNYIGAAGSRVTVNCRVVGTNIDVLHLSTNFELLFINGVESTTDENVSSDGHSYWIIAAVLAVVLVLLVFWGVIIYKGRWINGLKAYWR</sequence>
<keyword evidence="4" id="KW-1185">Reference proteome</keyword>
<evidence type="ECO:0000313" key="4">
    <source>
        <dbReference type="Proteomes" id="UP001152320"/>
    </source>
</evidence>
<dbReference type="SUPFAM" id="SSF48726">
    <property type="entry name" value="Immunoglobulin"/>
    <property type="match status" value="1"/>
</dbReference>
<dbReference type="InterPro" id="IPR003599">
    <property type="entry name" value="Ig_sub"/>
</dbReference>
<keyword evidence="1" id="KW-1133">Transmembrane helix</keyword>
<dbReference type="InterPro" id="IPR036179">
    <property type="entry name" value="Ig-like_dom_sf"/>
</dbReference>
<evidence type="ECO:0000313" key="3">
    <source>
        <dbReference type="EMBL" id="KAJ8049594.1"/>
    </source>
</evidence>
<reference evidence="3" key="1">
    <citation type="submission" date="2021-10" db="EMBL/GenBank/DDBJ databases">
        <title>Tropical sea cucumber genome reveals ecological adaptation and Cuvierian tubules defense mechanism.</title>
        <authorList>
            <person name="Chen T."/>
        </authorList>
    </citation>
    <scope>NUCLEOTIDE SEQUENCE</scope>
    <source>
        <strain evidence="3">Nanhai2018</strain>
        <tissue evidence="3">Muscle</tissue>
    </source>
</reference>
<keyword evidence="1" id="KW-0812">Transmembrane</keyword>
<dbReference type="Proteomes" id="UP001152320">
    <property type="component" value="Chromosome 1"/>
</dbReference>
<keyword evidence="1" id="KW-0472">Membrane</keyword>
<gene>
    <name evidence="3" type="ORF">HOLleu_02403</name>
</gene>
<organism evidence="3 4">
    <name type="scientific">Holothuria leucospilota</name>
    <name type="common">Black long sea cucumber</name>
    <name type="synonym">Mertensiothuria leucospilota</name>
    <dbReference type="NCBI Taxonomy" id="206669"/>
    <lineage>
        <taxon>Eukaryota</taxon>
        <taxon>Metazoa</taxon>
        <taxon>Echinodermata</taxon>
        <taxon>Eleutherozoa</taxon>
        <taxon>Echinozoa</taxon>
        <taxon>Holothuroidea</taxon>
        <taxon>Aspidochirotacea</taxon>
        <taxon>Aspidochirotida</taxon>
        <taxon>Holothuriidae</taxon>
        <taxon>Holothuria</taxon>
    </lineage>
</organism>
<evidence type="ECO:0000259" key="2">
    <source>
        <dbReference type="SMART" id="SM00409"/>
    </source>
</evidence>
<dbReference type="OrthoDB" id="10006996at2759"/>
<protein>
    <recommendedName>
        <fullName evidence="2">Immunoglobulin domain-containing protein</fullName>
    </recommendedName>
</protein>
<dbReference type="AlphaFoldDB" id="A0A9Q1CSC9"/>
<evidence type="ECO:0000256" key="1">
    <source>
        <dbReference type="SAM" id="Phobius"/>
    </source>
</evidence>